<dbReference type="EMBL" id="CP090174">
    <property type="protein sequence ID" value="UJO24614.1"/>
    <property type="molecule type" value="Genomic_DNA"/>
</dbReference>
<evidence type="ECO:0000313" key="6">
    <source>
        <dbReference type="EMBL" id="UJO24614.1"/>
    </source>
</evidence>
<keyword evidence="3 5" id="KW-1133">Transmembrane helix</keyword>
<reference evidence="6" key="1">
    <citation type="submission" date="2021-12" db="EMBL/GenBank/DDBJ databases">
        <authorList>
            <person name="Zaccaron A."/>
            <person name="Stergiopoulos I."/>
        </authorList>
    </citation>
    <scope>NUCLEOTIDE SEQUENCE</scope>
    <source>
        <strain evidence="6">Race5_Kim</strain>
    </source>
</reference>
<dbReference type="Proteomes" id="UP000756132">
    <property type="component" value="Chromosome 12"/>
</dbReference>
<evidence type="ECO:0000256" key="4">
    <source>
        <dbReference type="ARBA" id="ARBA00023136"/>
    </source>
</evidence>
<dbReference type="OMA" id="YWCWISD"/>
<reference evidence="6" key="2">
    <citation type="journal article" date="2022" name="Microb. Genom.">
        <title>A chromosome-scale genome assembly of the tomato pathogen Cladosporium fulvum reveals a compartmentalized genome architecture and the presence of a dispensable chromosome.</title>
        <authorList>
            <person name="Zaccaron A.Z."/>
            <person name="Chen L.H."/>
            <person name="Samaras A."/>
            <person name="Stergiopoulos I."/>
        </authorList>
    </citation>
    <scope>NUCLEOTIDE SEQUENCE</scope>
    <source>
        <strain evidence="6">Race5_Kim</strain>
    </source>
</reference>
<gene>
    <name evidence="6" type="ORF">CLAFUR5_13534</name>
</gene>
<dbReference type="PANTHER" id="PTHR23112">
    <property type="entry name" value="G PROTEIN-COUPLED RECEPTOR 157-RELATED"/>
    <property type="match status" value="1"/>
</dbReference>
<feature type="transmembrane region" description="Helical" evidence="5">
    <location>
        <begin position="20"/>
        <end position="47"/>
    </location>
</feature>
<proteinExistence type="predicted"/>
<sequence>MSHTDTSGTVTPLPEVLRRGLVALTFFGLLSLTLATALFVHLVYRLVTWRPGTLARINQYVALLLNLVLADMQQAAGFSMSAHWLMKDGIIAHTDACWAQGFVLNAGDVAAAVFTFAMAGHVFADIVCDYRLGHKAFLLTILSLWVSVYVCSSIGIIMFPKDFYAGAGAWCWINAKYMDERLYMHYLWLLMTEFGAVVIYSLMFLVLWKRVRSFFYADSDPDGGMQLRAESAARSVIVYPLIYVICTLPAVVVRLKIMTGSTFGWPTMTAIGVFLSSIGTFDVVLYTITRRSLIFGPTIPDQNTHGLQTFTTWGNFRTDHFYGTTTTVEVNRARNDSTAPFMQRGDEDSGDGFESQAIDKSDKIIMTATVEQTSNLATEEEIEAIKKWERERYPEQYPGDDDPSHMELTFLSDNVEIETSMENDGLQLHRTLRPVLAIPPVAVTRSAP</sequence>
<dbReference type="RefSeq" id="XP_047768980.1">
    <property type="nucleotide sequence ID" value="XM_047912682.1"/>
</dbReference>
<evidence type="ECO:0000256" key="1">
    <source>
        <dbReference type="ARBA" id="ARBA00004141"/>
    </source>
</evidence>
<dbReference type="AlphaFoldDB" id="A0A9Q8PL41"/>
<comment type="subcellular location">
    <subcellularLocation>
        <location evidence="1">Membrane</location>
        <topology evidence="1">Multi-pass membrane protein</topology>
    </subcellularLocation>
</comment>
<dbReference type="GO" id="GO:0005886">
    <property type="term" value="C:plasma membrane"/>
    <property type="evidence" value="ECO:0007669"/>
    <property type="project" value="TreeGrafter"/>
</dbReference>
<dbReference type="PANTHER" id="PTHR23112:SF37">
    <property type="entry name" value="G PROTEIN-COUPLED RECEPTOR GPR1"/>
    <property type="match status" value="1"/>
</dbReference>
<keyword evidence="4 5" id="KW-0472">Membrane</keyword>
<accession>A0A9Q8PL41</accession>
<dbReference type="GeneID" id="71993412"/>
<evidence type="ECO:0000313" key="7">
    <source>
        <dbReference type="Proteomes" id="UP000756132"/>
    </source>
</evidence>
<organism evidence="6 7">
    <name type="scientific">Passalora fulva</name>
    <name type="common">Tomato leaf mold</name>
    <name type="synonym">Cladosporium fulvum</name>
    <dbReference type="NCBI Taxonomy" id="5499"/>
    <lineage>
        <taxon>Eukaryota</taxon>
        <taxon>Fungi</taxon>
        <taxon>Dikarya</taxon>
        <taxon>Ascomycota</taxon>
        <taxon>Pezizomycotina</taxon>
        <taxon>Dothideomycetes</taxon>
        <taxon>Dothideomycetidae</taxon>
        <taxon>Mycosphaerellales</taxon>
        <taxon>Mycosphaerellaceae</taxon>
        <taxon>Fulvia</taxon>
    </lineage>
</organism>
<feature type="transmembrane region" description="Helical" evidence="5">
    <location>
        <begin position="263"/>
        <end position="288"/>
    </location>
</feature>
<evidence type="ECO:0000256" key="2">
    <source>
        <dbReference type="ARBA" id="ARBA00022692"/>
    </source>
</evidence>
<dbReference type="OrthoDB" id="100006at2759"/>
<dbReference type="Gene3D" id="1.20.1070.10">
    <property type="entry name" value="Rhodopsin 7-helix transmembrane proteins"/>
    <property type="match status" value="1"/>
</dbReference>
<feature type="transmembrane region" description="Helical" evidence="5">
    <location>
        <begin position="186"/>
        <end position="208"/>
    </location>
</feature>
<dbReference type="GO" id="GO:0007189">
    <property type="term" value="P:adenylate cyclase-activating G protein-coupled receptor signaling pathway"/>
    <property type="evidence" value="ECO:0007669"/>
    <property type="project" value="TreeGrafter"/>
</dbReference>
<dbReference type="SUPFAM" id="SSF81321">
    <property type="entry name" value="Family A G protein-coupled receptor-like"/>
    <property type="match status" value="1"/>
</dbReference>
<feature type="transmembrane region" description="Helical" evidence="5">
    <location>
        <begin position="102"/>
        <end position="124"/>
    </location>
</feature>
<feature type="transmembrane region" description="Helical" evidence="5">
    <location>
        <begin position="236"/>
        <end position="257"/>
    </location>
</feature>
<dbReference type="KEGG" id="ffu:CLAFUR5_13534"/>
<evidence type="ECO:0000256" key="3">
    <source>
        <dbReference type="ARBA" id="ARBA00022989"/>
    </source>
</evidence>
<dbReference type="GO" id="GO:0004930">
    <property type="term" value="F:G protein-coupled receptor activity"/>
    <property type="evidence" value="ECO:0007669"/>
    <property type="project" value="TreeGrafter"/>
</dbReference>
<protein>
    <recommendedName>
        <fullName evidence="8">Glucose receptor Git3 N-terminal domain-containing protein</fullName>
    </recommendedName>
</protein>
<evidence type="ECO:0008006" key="8">
    <source>
        <dbReference type="Google" id="ProtNLM"/>
    </source>
</evidence>
<feature type="transmembrane region" description="Helical" evidence="5">
    <location>
        <begin position="136"/>
        <end position="159"/>
    </location>
</feature>
<name>A0A9Q8PL41_PASFU</name>
<keyword evidence="2 5" id="KW-0812">Transmembrane</keyword>
<keyword evidence="7" id="KW-1185">Reference proteome</keyword>
<feature type="transmembrane region" description="Helical" evidence="5">
    <location>
        <begin position="59"/>
        <end position="82"/>
    </location>
</feature>
<evidence type="ECO:0000256" key="5">
    <source>
        <dbReference type="SAM" id="Phobius"/>
    </source>
</evidence>